<keyword evidence="2" id="KW-1185">Reference proteome</keyword>
<dbReference type="Proteomes" id="UP000062043">
    <property type="component" value="Chromosome"/>
</dbReference>
<dbReference type="STRING" id="1432656.X802_08535"/>
<dbReference type="RefSeq" id="WP_062372789.1">
    <property type="nucleotide sequence ID" value="NZ_CP007140.1"/>
</dbReference>
<dbReference type="EMBL" id="CP007140">
    <property type="protein sequence ID" value="AJC72178.1"/>
    <property type="molecule type" value="Genomic_DNA"/>
</dbReference>
<dbReference type="KEGG" id="tgy:X802_08535"/>
<accession>A0A0X1KLP9</accession>
<sequence>MDPLELMIAASKRIAPTFLNYEIGSDVESVIYHLIKRLREDYEEFVIISFQDAYFSISRYLGAIYDDVHEVFRGAHLISVNPYLEEELKPHTSIKTKDAEIIVGRLGAELRTKSNTLFLVLGLDLYGVKYPQELPVIIPAIIRVLSSGGNNNIIISFNTKIFPESTTEMVNSFALNLFKFEVEVENSDIKRKFSVIRCPFVEYTLKSWYYTVTPKRLIFVSGSEKD</sequence>
<dbReference type="PATRIC" id="fig|1432656.3.peg.1663"/>
<organism evidence="1 2">
    <name type="scientific">Thermococcus guaymasensis DSM 11113</name>
    <dbReference type="NCBI Taxonomy" id="1432656"/>
    <lineage>
        <taxon>Archaea</taxon>
        <taxon>Methanobacteriati</taxon>
        <taxon>Methanobacteriota</taxon>
        <taxon>Thermococci</taxon>
        <taxon>Thermococcales</taxon>
        <taxon>Thermococcaceae</taxon>
        <taxon>Thermococcus</taxon>
    </lineage>
</organism>
<name>A0A0X1KLP9_9EURY</name>
<evidence type="ECO:0008006" key="3">
    <source>
        <dbReference type="Google" id="ProtNLM"/>
    </source>
</evidence>
<protein>
    <recommendedName>
        <fullName evidence="3">KaiC-like domain-containing protein</fullName>
    </recommendedName>
</protein>
<evidence type="ECO:0000313" key="1">
    <source>
        <dbReference type="EMBL" id="AJC72178.1"/>
    </source>
</evidence>
<dbReference type="AlphaFoldDB" id="A0A0X1KLP9"/>
<gene>
    <name evidence="1" type="ORF">X802_08535</name>
</gene>
<dbReference type="OrthoDB" id="85349at2157"/>
<proteinExistence type="predicted"/>
<evidence type="ECO:0000313" key="2">
    <source>
        <dbReference type="Proteomes" id="UP000062043"/>
    </source>
</evidence>
<dbReference type="GeneID" id="27135695"/>
<reference evidence="1 2" key="1">
    <citation type="submission" date="2014-01" db="EMBL/GenBank/DDBJ databases">
        <title>Genome sequencing of Thermococcus guaymasensis.</title>
        <authorList>
            <person name="Zhang X."/>
            <person name="Alvare G."/>
            <person name="Fristensky B."/>
            <person name="Chen L."/>
            <person name="Suen T."/>
            <person name="Chen Q."/>
            <person name="Ma K."/>
        </authorList>
    </citation>
    <scope>NUCLEOTIDE SEQUENCE [LARGE SCALE GENOMIC DNA]</scope>
    <source>
        <strain evidence="1 2">DSM 11113</strain>
    </source>
</reference>